<dbReference type="InterPro" id="IPR007110">
    <property type="entry name" value="Ig-like_dom"/>
</dbReference>
<evidence type="ECO:0000313" key="3">
    <source>
        <dbReference type="EMBL" id="KAK4213757.1"/>
    </source>
</evidence>
<dbReference type="Proteomes" id="UP001301769">
    <property type="component" value="Unassembled WGS sequence"/>
</dbReference>
<gene>
    <name evidence="3" type="ORF">QBC37DRAFT_373720</name>
</gene>
<sequence length="158" mass="17069">MHFSSSAATAAILLMAGTALATPVAAPSPGLSTDGPLVFSAAHDSEGGVEKRSYTGSCKDCNVYYWNNDITLECACSDKAGRTVYNQLPLTTCLRNSDGQLYWGKNGGFQGSCRQPSLNGQKYFKAECRNNAGVWALTREINLEEKIHNDNGWLVCHV</sequence>
<reference evidence="3" key="1">
    <citation type="journal article" date="2023" name="Mol. Phylogenet. Evol.">
        <title>Genome-scale phylogeny and comparative genomics of the fungal order Sordariales.</title>
        <authorList>
            <person name="Hensen N."/>
            <person name="Bonometti L."/>
            <person name="Westerberg I."/>
            <person name="Brannstrom I.O."/>
            <person name="Guillou S."/>
            <person name="Cros-Aarteil S."/>
            <person name="Calhoun S."/>
            <person name="Haridas S."/>
            <person name="Kuo A."/>
            <person name="Mondo S."/>
            <person name="Pangilinan J."/>
            <person name="Riley R."/>
            <person name="LaButti K."/>
            <person name="Andreopoulos B."/>
            <person name="Lipzen A."/>
            <person name="Chen C."/>
            <person name="Yan M."/>
            <person name="Daum C."/>
            <person name="Ng V."/>
            <person name="Clum A."/>
            <person name="Steindorff A."/>
            <person name="Ohm R.A."/>
            <person name="Martin F."/>
            <person name="Silar P."/>
            <person name="Natvig D.O."/>
            <person name="Lalanne C."/>
            <person name="Gautier V."/>
            <person name="Ament-Velasquez S.L."/>
            <person name="Kruys A."/>
            <person name="Hutchinson M.I."/>
            <person name="Powell A.J."/>
            <person name="Barry K."/>
            <person name="Miller A.N."/>
            <person name="Grigoriev I.V."/>
            <person name="Debuchy R."/>
            <person name="Gladieux P."/>
            <person name="Hiltunen Thoren M."/>
            <person name="Johannesson H."/>
        </authorList>
    </citation>
    <scope>NUCLEOTIDE SEQUENCE</scope>
    <source>
        <strain evidence="3">PSN293</strain>
    </source>
</reference>
<feature type="signal peptide" evidence="1">
    <location>
        <begin position="1"/>
        <end position="21"/>
    </location>
</feature>
<accession>A0AAN7B896</accession>
<feature type="domain" description="Ig-like" evidence="2">
    <location>
        <begin position="36"/>
        <end position="158"/>
    </location>
</feature>
<proteinExistence type="predicted"/>
<comment type="caution">
    <text evidence="3">The sequence shown here is derived from an EMBL/GenBank/DDBJ whole genome shotgun (WGS) entry which is preliminary data.</text>
</comment>
<dbReference type="AlphaFoldDB" id="A0AAN7B896"/>
<evidence type="ECO:0000313" key="4">
    <source>
        <dbReference type="Proteomes" id="UP001301769"/>
    </source>
</evidence>
<feature type="chain" id="PRO_5042957738" evidence="1">
    <location>
        <begin position="22"/>
        <end position="158"/>
    </location>
</feature>
<dbReference type="Gene3D" id="2.30.60.10">
    <property type="entry name" value="Cyanovirin-N"/>
    <property type="match status" value="1"/>
</dbReference>
<keyword evidence="1" id="KW-0732">Signal</keyword>
<dbReference type="EMBL" id="MU858104">
    <property type="protein sequence ID" value="KAK4213757.1"/>
    <property type="molecule type" value="Genomic_DNA"/>
</dbReference>
<keyword evidence="4" id="KW-1185">Reference proteome</keyword>
<dbReference type="SUPFAM" id="SSF51322">
    <property type="entry name" value="Cyanovirin-N"/>
    <property type="match status" value="1"/>
</dbReference>
<evidence type="ECO:0000259" key="2">
    <source>
        <dbReference type="PROSITE" id="PS50835"/>
    </source>
</evidence>
<name>A0AAN7B896_9PEZI</name>
<dbReference type="Pfam" id="PF08881">
    <property type="entry name" value="CVNH"/>
    <property type="match status" value="1"/>
</dbReference>
<dbReference type="PROSITE" id="PS50835">
    <property type="entry name" value="IG_LIKE"/>
    <property type="match status" value="1"/>
</dbReference>
<dbReference type="SMART" id="SM01111">
    <property type="entry name" value="CVNH"/>
    <property type="match status" value="1"/>
</dbReference>
<dbReference type="InterPro" id="IPR036673">
    <property type="entry name" value="Cyanovirin-N_sf"/>
</dbReference>
<reference evidence="3" key="2">
    <citation type="submission" date="2023-05" db="EMBL/GenBank/DDBJ databases">
        <authorList>
            <consortium name="Lawrence Berkeley National Laboratory"/>
            <person name="Steindorff A."/>
            <person name="Hensen N."/>
            <person name="Bonometti L."/>
            <person name="Westerberg I."/>
            <person name="Brannstrom I.O."/>
            <person name="Guillou S."/>
            <person name="Cros-Aarteil S."/>
            <person name="Calhoun S."/>
            <person name="Haridas S."/>
            <person name="Kuo A."/>
            <person name="Mondo S."/>
            <person name="Pangilinan J."/>
            <person name="Riley R."/>
            <person name="Labutti K."/>
            <person name="Andreopoulos B."/>
            <person name="Lipzen A."/>
            <person name="Chen C."/>
            <person name="Yanf M."/>
            <person name="Daum C."/>
            <person name="Ng V."/>
            <person name="Clum A."/>
            <person name="Ohm R."/>
            <person name="Martin F."/>
            <person name="Silar P."/>
            <person name="Natvig D."/>
            <person name="Lalanne C."/>
            <person name="Gautier V."/>
            <person name="Ament-Velasquez S.L."/>
            <person name="Kruys A."/>
            <person name="Hutchinson M.I."/>
            <person name="Powell A.J."/>
            <person name="Barry K."/>
            <person name="Miller A.N."/>
            <person name="Grigoriev I.V."/>
            <person name="Debuchy R."/>
            <person name="Gladieux P."/>
            <person name="Thoren M.H."/>
            <person name="Johannesson H."/>
        </authorList>
    </citation>
    <scope>NUCLEOTIDE SEQUENCE</scope>
    <source>
        <strain evidence="3">PSN293</strain>
    </source>
</reference>
<evidence type="ECO:0000256" key="1">
    <source>
        <dbReference type="SAM" id="SignalP"/>
    </source>
</evidence>
<organism evidence="3 4">
    <name type="scientific">Rhypophila decipiens</name>
    <dbReference type="NCBI Taxonomy" id="261697"/>
    <lineage>
        <taxon>Eukaryota</taxon>
        <taxon>Fungi</taxon>
        <taxon>Dikarya</taxon>
        <taxon>Ascomycota</taxon>
        <taxon>Pezizomycotina</taxon>
        <taxon>Sordariomycetes</taxon>
        <taxon>Sordariomycetidae</taxon>
        <taxon>Sordariales</taxon>
        <taxon>Naviculisporaceae</taxon>
        <taxon>Rhypophila</taxon>
    </lineage>
</organism>
<protein>
    <submittedName>
        <fullName evidence="3">Cyanovirin-N</fullName>
    </submittedName>
</protein>
<dbReference type="InterPro" id="IPR011058">
    <property type="entry name" value="Cyanovirin-N"/>
</dbReference>